<feature type="compositionally biased region" description="Low complexity" evidence="6">
    <location>
        <begin position="556"/>
        <end position="566"/>
    </location>
</feature>
<protein>
    <recommendedName>
        <fullName evidence="8">SPX domain-containing protein</fullName>
    </recommendedName>
</protein>
<evidence type="ECO:0000256" key="6">
    <source>
        <dbReference type="SAM" id="MobiDB-lite"/>
    </source>
</evidence>
<dbReference type="HOGENOM" id="CLU_009308_2_0_1"/>
<comment type="subcellular location">
    <subcellularLocation>
        <location evidence="1">Vacuole membrane</location>
        <topology evidence="1">Multi-pass membrane protein</topology>
    </subcellularLocation>
</comment>
<dbReference type="InterPro" id="IPR003807">
    <property type="entry name" value="DUF202"/>
</dbReference>
<evidence type="ECO:0000259" key="8">
    <source>
        <dbReference type="PROSITE" id="PS51382"/>
    </source>
</evidence>
<dbReference type="EMBL" id="KN846958">
    <property type="protein sequence ID" value="KIW68088.1"/>
    <property type="molecule type" value="Genomic_DNA"/>
</dbReference>
<gene>
    <name evidence="9" type="ORF">PV04_04056</name>
</gene>
<feature type="transmembrane region" description="Helical" evidence="7">
    <location>
        <begin position="734"/>
        <end position="752"/>
    </location>
</feature>
<dbReference type="Pfam" id="PF02656">
    <property type="entry name" value="DUF202"/>
    <property type="match status" value="1"/>
</dbReference>
<dbReference type="GO" id="GO:0006799">
    <property type="term" value="P:polyphosphate biosynthetic process"/>
    <property type="evidence" value="ECO:0007669"/>
    <property type="project" value="UniProtKB-ARBA"/>
</dbReference>
<evidence type="ECO:0000256" key="5">
    <source>
        <dbReference type="ARBA" id="ARBA00023136"/>
    </source>
</evidence>
<feature type="region of interest" description="Disordered" evidence="6">
    <location>
        <begin position="538"/>
        <end position="607"/>
    </location>
</feature>
<dbReference type="GO" id="GO:0000329">
    <property type="term" value="C:fungal-type vacuole membrane"/>
    <property type="evidence" value="ECO:0007669"/>
    <property type="project" value="TreeGrafter"/>
</dbReference>
<feature type="transmembrane region" description="Helical" evidence="7">
    <location>
        <begin position="697"/>
        <end position="714"/>
    </location>
</feature>
<dbReference type="PROSITE" id="PS51382">
    <property type="entry name" value="SPX"/>
    <property type="match status" value="1"/>
</dbReference>
<dbReference type="STRING" id="5601.A0A0D2FJ58"/>
<reference evidence="9 10" key="1">
    <citation type="submission" date="2015-01" db="EMBL/GenBank/DDBJ databases">
        <title>The Genome Sequence of Capronia semiimmersa CBS27337.</title>
        <authorList>
            <consortium name="The Broad Institute Genomics Platform"/>
            <person name="Cuomo C."/>
            <person name="de Hoog S."/>
            <person name="Gorbushina A."/>
            <person name="Stielow B."/>
            <person name="Teixiera M."/>
            <person name="Abouelleil A."/>
            <person name="Chapman S.B."/>
            <person name="Priest M."/>
            <person name="Young S.K."/>
            <person name="Wortman J."/>
            <person name="Nusbaum C."/>
            <person name="Birren B."/>
        </authorList>
    </citation>
    <scope>NUCLEOTIDE SEQUENCE [LARGE SCALE GENOMIC DNA]</scope>
    <source>
        <strain evidence="9 10">CBS 27337</strain>
    </source>
</reference>
<name>A0A0D2FJ58_9EURO</name>
<feature type="transmembrane region" description="Helical" evidence="7">
    <location>
        <begin position="667"/>
        <end position="685"/>
    </location>
</feature>
<dbReference type="AlphaFoldDB" id="A0A0D2FJ58"/>
<dbReference type="InterPro" id="IPR004331">
    <property type="entry name" value="SPX_dom"/>
</dbReference>
<dbReference type="FunFam" id="3.20.100.30:FF:000002">
    <property type="entry name" value="Vacuolar transporter chaperone"/>
    <property type="match status" value="1"/>
</dbReference>
<dbReference type="InterPro" id="IPR042267">
    <property type="entry name" value="VTC_sf"/>
</dbReference>
<evidence type="ECO:0000256" key="2">
    <source>
        <dbReference type="ARBA" id="ARBA00022554"/>
    </source>
</evidence>
<dbReference type="PANTHER" id="PTHR46140">
    <property type="entry name" value="VACUOLAR TRANSPORTER CHAPERONE 1-RELATED"/>
    <property type="match status" value="1"/>
</dbReference>
<dbReference type="Proteomes" id="UP000054266">
    <property type="component" value="Unassembled WGS sequence"/>
</dbReference>
<evidence type="ECO:0000256" key="3">
    <source>
        <dbReference type="ARBA" id="ARBA00022692"/>
    </source>
</evidence>
<evidence type="ECO:0000313" key="10">
    <source>
        <dbReference type="Proteomes" id="UP000054266"/>
    </source>
</evidence>
<organism evidence="9 10">
    <name type="scientific">Phialophora macrospora</name>
    <dbReference type="NCBI Taxonomy" id="1851006"/>
    <lineage>
        <taxon>Eukaryota</taxon>
        <taxon>Fungi</taxon>
        <taxon>Dikarya</taxon>
        <taxon>Ascomycota</taxon>
        <taxon>Pezizomycotina</taxon>
        <taxon>Eurotiomycetes</taxon>
        <taxon>Chaetothyriomycetidae</taxon>
        <taxon>Chaetothyriales</taxon>
        <taxon>Herpotrichiellaceae</taxon>
        <taxon>Phialophora</taxon>
    </lineage>
</organism>
<keyword evidence="4 7" id="KW-1133">Transmembrane helix</keyword>
<evidence type="ECO:0000256" key="7">
    <source>
        <dbReference type="SAM" id="Phobius"/>
    </source>
</evidence>
<keyword evidence="10" id="KW-1185">Reference proteome</keyword>
<evidence type="ECO:0000313" key="9">
    <source>
        <dbReference type="EMBL" id="KIW68088.1"/>
    </source>
</evidence>
<dbReference type="CDD" id="cd14480">
    <property type="entry name" value="SPX_VTC2_like"/>
    <property type="match status" value="1"/>
</dbReference>
<evidence type="ECO:0000256" key="4">
    <source>
        <dbReference type="ARBA" id="ARBA00022989"/>
    </source>
</evidence>
<feature type="compositionally biased region" description="Low complexity" evidence="6">
    <location>
        <begin position="538"/>
        <end position="549"/>
    </location>
</feature>
<keyword evidence="2" id="KW-0926">Vacuole</keyword>
<proteinExistence type="predicted"/>
<evidence type="ECO:0000256" key="1">
    <source>
        <dbReference type="ARBA" id="ARBA00004128"/>
    </source>
</evidence>
<dbReference type="InterPro" id="IPR051572">
    <property type="entry name" value="VTC_Complex_Subunit"/>
</dbReference>
<dbReference type="Pfam" id="PF09359">
    <property type="entry name" value="VTC"/>
    <property type="match status" value="1"/>
</dbReference>
<keyword evidence="3 7" id="KW-0812">Transmembrane</keyword>
<dbReference type="Gene3D" id="3.20.100.30">
    <property type="entry name" value="VTC, catalytic tunnel domain"/>
    <property type="match status" value="1"/>
</dbReference>
<accession>A0A0D2FJ58</accession>
<feature type="domain" description="SPX" evidence="8">
    <location>
        <begin position="1"/>
        <end position="155"/>
    </location>
</feature>
<dbReference type="PANTHER" id="PTHR46140:SF2">
    <property type="entry name" value="VACUOLAR TRANSPORTER CHAPERONE 3 COMPLEX SUBUNIT 3-RELATED"/>
    <property type="match status" value="1"/>
</dbReference>
<dbReference type="GO" id="GO:0033254">
    <property type="term" value="C:vacuolar transporter chaperone complex"/>
    <property type="evidence" value="ECO:0007669"/>
    <property type="project" value="TreeGrafter"/>
</dbReference>
<dbReference type="InterPro" id="IPR018966">
    <property type="entry name" value="VTC_domain"/>
</dbReference>
<sequence>MRFGKTLSDAIYPPWKDKYLEYDKIKKLLREDETSPQGRGGEGSWTEQDEENFVHELTVAQLEKVHQHQVETFNSLRDRTAACEAKLPSTEGEDAGKAEKEYKEVAKELMPELDSISKELNELRKFSRINYTGFLKAAKKHDRKRGLKYRVRPILQVRLAQMPFNQEDYSPLLFRLSTMYSWARQMLEGEEAGKEAETDIKPTDEYKAFKYWVHVDNLLEVKTYLLRRLPVLVYNPQSVKVVDSSQRDPTITSIYFDNNNFDLYQGKVEKGTAGASLRIRWTGQLNDEPEVVLEKKFVDEATDSSDIRIQLKPKYLLPFLRGEYKMEKQIARLEEMLGADHEEVKAFKANVGEIQSFITEKNLEPVLRASYTRTAFQIPGDDRIRVSLDTDLAFIREDALDPDRPCRDPDDWHRSDIDQQRMEYPFSAIKKGEISRFPHAVLEIKIKESKYTKHNTWLNDLMNSHLVKEEKRFSKFVHGVAELFEDYVNSFPFWLSDLETDIRRDPVTAYEEEQQREAKKAEDEMAVGSFIAGSKLSASKGKAASSPSKFPERKLSGVLSQSVQSQTKPMSSSQLDTTAEERDDDETGVQAPDEVEVRDSSQGGIRSLLPGFSNSRYARRHRQGKSAWENAPLPAGVKEPSFWIKDQSDLKVEAKVWLANQRTFIKWQHIAILLATFSVALYNAAGVSNHIARSLSIVYTGFAIFASIWGWYVYMWRTRLITERSGKDFDNPIGPFVVTIGLALALVLNFAFKYKAAVSNDGPYGGNNTSIGAGVLSPKILIPQASVTAVLVQDL</sequence>
<keyword evidence="5 7" id="KW-0472">Membrane</keyword>